<keyword evidence="1 2" id="KW-0732">Signal</keyword>
<dbReference type="FunFam" id="1.20.58.1040:FF:000007">
    <property type="entry name" value="PLASMODESMATA CALLOSE-BINDING PROTEIN 2"/>
    <property type="match status" value="1"/>
</dbReference>
<evidence type="ECO:0000313" key="4">
    <source>
        <dbReference type="EMBL" id="OVA10950.1"/>
    </source>
</evidence>
<sequence length="322" mass="34489">MSTTRVIYCIIFLLLGLSYSGLSVTEKNFLVHEETTQLLLPSHRKLIEDFDDETNVVFTTKRDQTTVPVINPTNPINTPTTTPLISPFLTPPPATITTPTPFLPLPPPTTITDPTTTPPIPPSGGGGTGKGTETWCVASQSASQTALQVALDYACGYGGADCSAIQQGGSCYNPNTLRDHASYAFNDYYQKNPAPTSCNFGGTAVTTNIDPSSGTCQFPSTSTSPSIINTPNPTGPTVYGSDPTGPTVYGSEPTGSSTNNNINNSADSMSNSSPLFTLTEELEKQQRKHLLLQTLLLNGQVIVELHQGMEWRLIDEEEPKKT</sequence>
<dbReference type="InterPro" id="IPR044788">
    <property type="entry name" value="X8_dom_prot"/>
</dbReference>
<comment type="caution">
    <text evidence="4">The sequence shown here is derived from an EMBL/GenBank/DDBJ whole genome shotgun (WGS) entry which is preliminary data.</text>
</comment>
<dbReference type="PANTHER" id="PTHR31044:SF52">
    <property type="entry name" value="OS01G0631500 PROTEIN"/>
    <property type="match status" value="1"/>
</dbReference>
<evidence type="ECO:0000256" key="1">
    <source>
        <dbReference type="ARBA" id="ARBA00022729"/>
    </source>
</evidence>
<name>A0A200QKE4_MACCD</name>
<dbReference type="FunCoup" id="A0A200QKE4">
    <property type="interactions" value="160"/>
</dbReference>
<dbReference type="InParanoid" id="A0A200QKE4"/>
<dbReference type="Gene3D" id="1.20.58.1040">
    <property type="match status" value="1"/>
</dbReference>
<feature type="domain" description="X8" evidence="3">
    <location>
        <begin position="134"/>
        <end position="218"/>
    </location>
</feature>
<dbReference type="InterPro" id="IPR012946">
    <property type="entry name" value="X8"/>
</dbReference>
<dbReference type="GO" id="GO:0009506">
    <property type="term" value="C:plasmodesma"/>
    <property type="evidence" value="ECO:0007669"/>
    <property type="project" value="UniProtKB-ARBA"/>
</dbReference>
<dbReference type="STRING" id="56857.A0A200QKE4"/>
<dbReference type="SMART" id="SM00768">
    <property type="entry name" value="X8"/>
    <property type="match status" value="1"/>
</dbReference>
<protein>
    <submittedName>
        <fullName evidence="4">X8</fullName>
    </submittedName>
</protein>
<dbReference type="PANTHER" id="PTHR31044">
    <property type="entry name" value="BETA-1,3 GLUCANASE"/>
    <property type="match status" value="1"/>
</dbReference>
<proteinExistence type="predicted"/>
<evidence type="ECO:0000313" key="5">
    <source>
        <dbReference type="Proteomes" id="UP000195402"/>
    </source>
</evidence>
<organism evidence="4 5">
    <name type="scientific">Macleaya cordata</name>
    <name type="common">Five-seeded plume-poppy</name>
    <name type="synonym">Bocconia cordata</name>
    <dbReference type="NCBI Taxonomy" id="56857"/>
    <lineage>
        <taxon>Eukaryota</taxon>
        <taxon>Viridiplantae</taxon>
        <taxon>Streptophyta</taxon>
        <taxon>Embryophyta</taxon>
        <taxon>Tracheophyta</taxon>
        <taxon>Spermatophyta</taxon>
        <taxon>Magnoliopsida</taxon>
        <taxon>Ranunculales</taxon>
        <taxon>Papaveraceae</taxon>
        <taxon>Papaveroideae</taxon>
        <taxon>Macleaya</taxon>
    </lineage>
</organism>
<dbReference type="Proteomes" id="UP000195402">
    <property type="component" value="Unassembled WGS sequence"/>
</dbReference>
<feature type="chain" id="PRO_5012012897" evidence="2">
    <location>
        <begin position="24"/>
        <end position="322"/>
    </location>
</feature>
<dbReference type="OrthoDB" id="1073427at2759"/>
<accession>A0A200QKE4</accession>
<evidence type="ECO:0000259" key="3">
    <source>
        <dbReference type="SMART" id="SM00768"/>
    </source>
</evidence>
<dbReference type="Pfam" id="PF07983">
    <property type="entry name" value="X8"/>
    <property type="match status" value="1"/>
</dbReference>
<dbReference type="EMBL" id="MVGT01001759">
    <property type="protein sequence ID" value="OVA10950.1"/>
    <property type="molecule type" value="Genomic_DNA"/>
</dbReference>
<reference evidence="4 5" key="1">
    <citation type="journal article" date="2017" name="Mol. Plant">
        <title>The Genome of Medicinal Plant Macleaya cordata Provides New Insights into Benzylisoquinoline Alkaloids Metabolism.</title>
        <authorList>
            <person name="Liu X."/>
            <person name="Liu Y."/>
            <person name="Huang P."/>
            <person name="Ma Y."/>
            <person name="Qing Z."/>
            <person name="Tang Q."/>
            <person name="Cao H."/>
            <person name="Cheng P."/>
            <person name="Zheng Y."/>
            <person name="Yuan Z."/>
            <person name="Zhou Y."/>
            <person name="Liu J."/>
            <person name="Tang Z."/>
            <person name="Zhuo Y."/>
            <person name="Zhang Y."/>
            <person name="Yu L."/>
            <person name="Huang J."/>
            <person name="Yang P."/>
            <person name="Peng Q."/>
            <person name="Zhang J."/>
            <person name="Jiang W."/>
            <person name="Zhang Z."/>
            <person name="Lin K."/>
            <person name="Ro D.K."/>
            <person name="Chen X."/>
            <person name="Xiong X."/>
            <person name="Shang Y."/>
            <person name="Huang S."/>
            <person name="Zeng J."/>
        </authorList>
    </citation>
    <scope>NUCLEOTIDE SEQUENCE [LARGE SCALE GENOMIC DNA]</scope>
    <source>
        <strain evidence="5">cv. BLH2017</strain>
        <tissue evidence="4">Root</tissue>
    </source>
</reference>
<gene>
    <name evidence="4" type="ORF">BVC80_8195g2</name>
</gene>
<feature type="signal peptide" evidence="2">
    <location>
        <begin position="1"/>
        <end position="23"/>
    </location>
</feature>
<evidence type="ECO:0000256" key="2">
    <source>
        <dbReference type="SAM" id="SignalP"/>
    </source>
</evidence>
<dbReference type="AlphaFoldDB" id="A0A200QKE4"/>
<keyword evidence="5" id="KW-1185">Reference proteome</keyword>